<dbReference type="NCBIfam" id="TIGR01327">
    <property type="entry name" value="PGDH"/>
    <property type="match status" value="1"/>
</dbReference>
<dbReference type="PANTHER" id="PTHR42938:SF22">
    <property type="entry name" value="D-3-PHOSPHOGLYCERATE DEHYDROGENASE"/>
    <property type="match status" value="1"/>
</dbReference>
<dbReference type="AlphaFoldDB" id="A0A7I8VMZ8"/>
<dbReference type="InterPro" id="IPR029752">
    <property type="entry name" value="D-isomer_DH_CS1"/>
</dbReference>
<feature type="domain" description="D-isomer specific 2-hydroxyacid dehydrogenase catalytic" evidence="11">
    <location>
        <begin position="8"/>
        <end position="316"/>
    </location>
</feature>
<gene>
    <name evidence="14" type="ORF">DGYR_LOCUS5310</name>
</gene>
<comment type="similarity">
    <text evidence="2 10">Belongs to the D-isomer specific 2-hydroxyacid dehydrogenase family.</text>
</comment>
<dbReference type="Pfam" id="PF00389">
    <property type="entry name" value="2-Hacid_dh"/>
    <property type="match status" value="1"/>
</dbReference>
<evidence type="ECO:0000256" key="6">
    <source>
        <dbReference type="ARBA" id="ARBA00023002"/>
    </source>
</evidence>
<comment type="caution">
    <text evidence="14">The sequence shown here is derived from an EMBL/GenBank/DDBJ whole genome shotgun (WGS) entry which is preliminary data.</text>
</comment>
<feature type="domain" description="D-3-phosphoglycerate dehydrogenase ASB" evidence="13">
    <location>
        <begin position="330"/>
        <end position="430"/>
    </location>
</feature>
<organism evidence="14 15">
    <name type="scientific">Dimorphilus gyrociliatus</name>
    <dbReference type="NCBI Taxonomy" id="2664684"/>
    <lineage>
        <taxon>Eukaryota</taxon>
        <taxon>Metazoa</taxon>
        <taxon>Spiralia</taxon>
        <taxon>Lophotrochozoa</taxon>
        <taxon>Annelida</taxon>
        <taxon>Polychaeta</taxon>
        <taxon>Polychaeta incertae sedis</taxon>
        <taxon>Dinophilidae</taxon>
        <taxon>Dimorphilus</taxon>
    </lineage>
</organism>
<accession>A0A7I8VMZ8</accession>
<evidence type="ECO:0000256" key="2">
    <source>
        <dbReference type="ARBA" id="ARBA00005854"/>
    </source>
</evidence>
<evidence type="ECO:0000313" key="14">
    <source>
        <dbReference type="EMBL" id="CAD5116711.1"/>
    </source>
</evidence>
<comment type="subunit">
    <text evidence="3">Homotetramer.</text>
</comment>
<evidence type="ECO:0000259" key="11">
    <source>
        <dbReference type="Pfam" id="PF00389"/>
    </source>
</evidence>
<dbReference type="EC" id="1.1.1.95" evidence="10"/>
<dbReference type="InterPro" id="IPR006139">
    <property type="entry name" value="D-isomer_2_OHA_DH_cat_dom"/>
</dbReference>
<dbReference type="Pfam" id="PF19304">
    <property type="entry name" value="PGDH_inter"/>
    <property type="match status" value="1"/>
</dbReference>
<dbReference type="GO" id="GO:0051287">
    <property type="term" value="F:NAD binding"/>
    <property type="evidence" value="ECO:0007669"/>
    <property type="project" value="UniProtKB-UniRule"/>
</dbReference>
<dbReference type="EMBL" id="CAJFCJ010000006">
    <property type="protein sequence ID" value="CAD5116711.1"/>
    <property type="molecule type" value="Genomic_DNA"/>
</dbReference>
<dbReference type="OrthoDB" id="1621027at2759"/>
<dbReference type="InterPro" id="IPR045626">
    <property type="entry name" value="PGDH_ASB_dom"/>
</dbReference>
<feature type="domain" description="D-isomer specific 2-hydroxyacid dehydrogenase NAD-binding" evidence="12">
    <location>
        <begin position="112"/>
        <end position="285"/>
    </location>
</feature>
<dbReference type="SUPFAM" id="SSF51735">
    <property type="entry name" value="NAD(P)-binding Rossmann-fold domains"/>
    <property type="match status" value="1"/>
</dbReference>
<keyword evidence="4" id="KW-0597">Phosphoprotein</keyword>
<dbReference type="Gene3D" id="3.40.50.720">
    <property type="entry name" value="NAD(P)-binding Rossmann-like Domain"/>
    <property type="match status" value="2"/>
</dbReference>
<dbReference type="PROSITE" id="PS00065">
    <property type="entry name" value="D_2_HYDROXYACID_DH_1"/>
    <property type="match status" value="1"/>
</dbReference>
<comment type="catalytic activity">
    <reaction evidence="9 10">
        <text>(2R)-3-phosphoglycerate + NAD(+) = 3-phosphooxypyruvate + NADH + H(+)</text>
        <dbReference type="Rhea" id="RHEA:12641"/>
        <dbReference type="ChEBI" id="CHEBI:15378"/>
        <dbReference type="ChEBI" id="CHEBI:18110"/>
        <dbReference type="ChEBI" id="CHEBI:57540"/>
        <dbReference type="ChEBI" id="CHEBI:57945"/>
        <dbReference type="ChEBI" id="CHEBI:58272"/>
        <dbReference type="EC" id="1.1.1.95"/>
    </reaction>
</comment>
<dbReference type="FunFam" id="3.40.50.720:FF:000021">
    <property type="entry name" value="D-3-phosphoglycerate dehydrogenase"/>
    <property type="match status" value="1"/>
</dbReference>
<evidence type="ECO:0000256" key="7">
    <source>
        <dbReference type="ARBA" id="ARBA00023027"/>
    </source>
</evidence>
<evidence type="ECO:0000256" key="4">
    <source>
        <dbReference type="ARBA" id="ARBA00022553"/>
    </source>
</evidence>
<evidence type="ECO:0000259" key="12">
    <source>
        <dbReference type="Pfam" id="PF02826"/>
    </source>
</evidence>
<name>A0A7I8VMZ8_9ANNE</name>
<dbReference type="GO" id="GO:0006564">
    <property type="term" value="P:L-serine biosynthetic process"/>
    <property type="evidence" value="ECO:0007669"/>
    <property type="project" value="UniProtKB-KW"/>
</dbReference>
<evidence type="ECO:0000313" key="15">
    <source>
        <dbReference type="Proteomes" id="UP000549394"/>
    </source>
</evidence>
<dbReference type="InterPro" id="IPR029009">
    <property type="entry name" value="ASB_dom_sf"/>
</dbReference>
<dbReference type="SUPFAM" id="SSF52283">
    <property type="entry name" value="Formate/glycerate dehydrogenase catalytic domain-like"/>
    <property type="match status" value="1"/>
</dbReference>
<evidence type="ECO:0000256" key="8">
    <source>
        <dbReference type="ARBA" id="ARBA00023299"/>
    </source>
</evidence>
<keyword evidence="7 10" id="KW-0520">NAD</keyword>
<evidence type="ECO:0000256" key="5">
    <source>
        <dbReference type="ARBA" id="ARBA00022990"/>
    </source>
</evidence>
<dbReference type="CDD" id="cd12173">
    <property type="entry name" value="PGDH_4"/>
    <property type="match status" value="1"/>
</dbReference>
<keyword evidence="10" id="KW-0028">Amino-acid biosynthesis</keyword>
<evidence type="ECO:0000259" key="13">
    <source>
        <dbReference type="Pfam" id="PF19304"/>
    </source>
</evidence>
<dbReference type="InterPro" id="IPR036291">
    <property type="entry name" value="NAD(P)-bd_dom_sf"/>
</dbReference>
<sequence length="524" mass="56537">MALNIKKVLISDEIDEKCVKILRDNSIEAVKNTKLSKEELLVEIPKYDGLIVRSATKVTAEVINAGKNLKIIGRAGTGTDNIDDKAATKRGVVVMNTPAGNTLSAAEHTCCMIVCQARNIAEARATMREGKWDRKKFMGNELFGKTLAIIGLGRIGREVATRMQSFGMTTIGYDPIIPGSVSAEFNVEWLELKDIWPRADYITVHTPLIPQTKNLLNDEVFAACKKGVKIINCARGGIIDEAALIRALDSGQCSGAGLDVFVQEPPPADDPLRSHPLVTCTPHLGASTVEAQNRVAEEIAQQFVDARDGKQLFGAINAQALTNALKPEAQPWVQLGKDIGRLAAALFKIDSSTTVKLITMGPDFSQAKSYLPAACLMGLLKDDSLNLVSAPAEAKLKNISVSAEHHETPCGPVIDLEVKNGETSVHFGGVCSLTHGILVQLDGYFAQPVVLEGTLAFIDSKYFPKVLATATKSDKPIMTSFSTTRPNSSSNYWCVLQVEDGCTSSKLGLEDAEVVILKFNDPQC</sequence>
<comment type="pathway">
    <text evidence="1 10">Amino-acid biosynthesis; L-serine biosynthesis; L-serine from 3-phospho-D-glycerate: step 1/3.</text>
</comment>
<dbReference type="Proteomes" id="UP000549394">
    <property type="component" value="Unassembled WGS sequence"/>
</dbReference>
<proteinExistence type="inferred from homology"/>
<dbReference type="GO" id="GO:0004617">
    <property type="term" value="F:phosphoglycerate dehydrogenase activity"/>
    <property type="evidence" value="ECO:0007669"/>
    <property type="project" value="UniProtKB-EC"/>
</dbReference>
<keyword evidence="8 10" id="KW-0718">Serine biosynthesis</keyword>
<dbReference type="InterPro" id="IPR006236">
    <property type="entry name" value="PGDH"/>
</dbReference>
<dbReference type="Gene3D" id="3.30.1330.90">
    <property type="entry name" value="D-3-phosphoglycerate dehydrogenase, domain 3"/>
    <property type="match status" value="1"/>
</dbReference>
<evidence type="ECO:0000256" key="3">
    <source>
        <dbReference type="ARBA" id="ARBA00011881"/>
    </source>
</evidence>
<reference evidence="14 15" key="1">
    <citation type="submission" date="2020-08" db="EMBL/GenBank/DDBJ databases">
        <authorList>
            <person name="Hejnol A."/>
        </authorList>
    </citation>
    <scope>NUCLEOTIDE SEQUENCE [LARGE SCALE GENOMIC DNA]</scope>
</reference>
<evidence type="ECO:0000256" key="9">
    <source>
        <dbReference type="ARBA" id="ARBA00048731"/>
    </source>
</evidence>
<protein>
    <recommendedName>
        <fullName evidence="10">D-3-phosphoglycerate dehydrogenase</fullName>
        <ecNumber evidence="10">1.1.1.95</ecNumber>
    </recommendedName>
</protein>
<evidence type="ECO:0000256" key="10">
    <source>
        <dbReference type="RuleBase" id="RU363003"/>
    </source>
</evidence>
<dbReference type="SUPFAM" id="SSF143548">
    <property type="entry name" value="Serine metabolism enzymes domain"/>
    <property type="match status" value="1"/>
</dbReference>
<dbReference type="Pfam" id="PF02826">
    <property type="entry name" value="2-Hacid_dh_C"/>
    <property type="match status" value="1"/>
</dbReference>
<keyword evidence="6 10" id="KW-0560">Oxidoreductase</keyword>
<evidence type="ECO:0000256" key="1">
    <source>
        <dbReference type="ARBA" id="ARBA00005216"/>
    </source>
</evidence>
<dbReference type="PANTHER" id="PTHR42938">
    <property type="entry name" value="FORMATE DEHYDROGENASE 1"/>
    <property type="match status" value="1"/>
</dbReference>
<dbReference type="UniPathway" id="UPA00135">
    <property type="reaction ID" value="UER00196"/>
</dbReference>
<keyword evidence="15" id="KW-1185">Reference proteome</keyword>
<dbReference type="InterPro" id="IPR006140">
    <property type="entry name" value="D-isomer_DH_NAD-bd"/>
</dbReference>
<keyword evidence="5" id="KW-0007">Acetylation</keyword>